<proteinExistence type="predicted"/>
<keyword evidence="2" id="KW-1185">Reference proteome</keyword>
<reference evidence="1 2" key="1">
    <citation type="journal article" date="2023" name="Hortic Res">
        <title>Pangenome of water caltrop reveals structural variations and asymmetric subgenome divergence after allopolyploidization.</title>
        <authorList>
            <person name="Zhang X."/>
            <person name="Chen Y."/>
            <person name="Wang L."/>
            <person name="Yuan Y."/>
            <person name="Fang M."/>
            <person name="Shi L."/>
            <person name="Lu R."/>
            <person name="Comes H.P."/>
            <person name="Ma Y."/>
            <person name="Chen Y."/>
            <person name="Huang G."/>
            <person name="Zhou Y."/>
            <person name="Zheng Z."/>
            <person name="Qiu Y."/>
        </authorList>
    </citation>
    <scope>NUCLEOTIDE SEQUENCE [LARGE SCALE GENOMIC DNA]</scope>
    <source>
        <strain evidence="1">F231</strain>
    </source>
</reference>
<organism evidence="1 2">
    <name type="scientific">Trapa natans</name>
    <name type="common">Water chestnut</name>
    <dbReference type="NCBI Taxonomy" id="22666"/>
    <lineage>
        <taxon>Eukaryota</taxon>
        <taxon>Viridiplantae</taxon>
        <taxon>Streptophyta</taxon>
        <taxon>Embryophyta</taxon>
        <taxon>Tracheophyta</taxon>
        <taxon>Spermatophyta</taxon>
        <taxon>Magnoliopsida</taxon>
        <taxon>eudicotyledons</taxon>
        <taxon>Gunneridae</taxon>
        <taxon>Pentapetalae</taxon>
        <taxon>rosids</taxon>
        <taxon>malvids</taxon>
        <taxon>Myrtales</taxon>
        <taxon>Lythraceae</taxon>
        <taxon>Trapa</taxon>
    </lineage>
</organism>
<gene>
    <name evidence="1" type="ORF">SAY86_012006</name>
</gene>
<dbReference type="EMBL" id="JAXQNO010000007">
    <property type="protein sequence ID" value="KAK4794012.1"/>
    <property type="molecule type" value="Genomic_DNA"/>
</dbReference>
<sequence length="128" mass="14580">MWSNQNHLVEMILRSLMQQPVLGLPCGQDISFEEQSNINSKGAEDSHPWDLRSGKHEVQNRGMSKINRTRTVKGVVKEAEEIIGQELDRHENKPQSVNAEDFYHTNLDIWEESSLAGRGRHGNGKPCF</sequence>
<evidence type="ECO:0000313" key="1">
    <source>
        <dbReference type="EMBL" id="KAK4794012.1"/>
    </source>
</evidence>
<evidence type="ECO:0000313" key="2">
    <source>
        <dbReference type="Proteomes" id="UP001346149"/>
    </source>
</evidence>
<dbReference type="AlphaFoldDB" id="A0AAN7R8U1"/>
<accession>A0AAN7R8U1</accession>
<dbReference type="Proteomes" id="UP001346149">
    <property type="component" value="Unassembled WGS sequence"/>
</dbReference>
<comment type="caution">
    <text evidence="1">The sequence shown here is derived from an EMBL/GenBank/DDBJ whole genome shotgun (WGS) entry which is preliminary data.</text>
</comment>
<name>A0AAN7R8U1_TRANT</name>
<protein>
    <submittedName>
        <fullName evidence="1">Uncharacterized protein</fullName>
    </submittedName>
</protein>